<name>A0A656HEB7_THINJ</name>
<dbReference type="EMBL" id="JH651384">
    <property type="protein sequence ID" value="EIJ34334.1"/>
    <property type="molecule type" value="Genomic_DNA"/>
</dbReference>
<evidence type="ECO:0000256" key="1">
    <source>
        <dbReference type="SAM" id="MobiDB-lite"/>
    </source>
</evidence>
<feature type="transmembrane region" description="Helical" evidence="2">
    <location>
        <begin position="122"/>
        <end position="149"/>
    </location>
</feature>
<accession>A0A656HEB7</accession>
<reference evidence="4" key="1">
    <citation type="journal article" date="2011" name="Stand. Genomic Sci.">
        <title>Genome sequence of the filamentous, gliding Thiothrix nivea neotype strain (JP2(T)).</title>
        <authorList>
            <person name="Lapidus A."/>
            <person name="Nolan M."/>
            <person name="Lucas S."/>
            <person name="Glavina Del Rio T."/>
            <person name="Tice H."/>
            <person name="Cheng J.F."/>
            <person name="Tapia R."/>
            <person name="Han C."/>
            <person name="Goodwin L."/>
            <person name="Pitluck S."/>
            <person name="Liolios K."/>
            <person name="Pagani I."/>
            <person name="Ivanova N."/>
            <person name="Huntemann M."/>
            <person name="Mavromatis K."/>
            <person name="Mikhailova N."/>
            <person name="Pati A."/>
            <person name="Chen A."/>
            <person name="Palaniappan K."/>
            <person name="Land M."/>
            <person name="Brambilla E.M."/>
            <person name="Rohde M."/>
            <person name="Abt B."/>
            <person name="Verbarg S."/>
            <person name="Goker M."/>
            <person name="Bristow J."/>
            <person name="Eisen J.A."/>
            <person name="Markowitz V."/>
            <person name="Hugenholtz P."/>
            <person name="Kyrpides N.C."/>
            <person name="Klenk H.P."/>
            <person name="Woyke T."/>
        </authorList>
    </citation>
    <scope>NUCLEOTIDE SEQUENCE [LARGE SCALE GENOMIC DNA]</scope>
    <source>
        <strain evidence="4">ATCC 35100 / DSM 5205 / JP2</strain>
    </source>
</reference>
<feature type="region of interest" description="Disordered" evidence="1">
    <location>
        <begin position="1"/>
        <end position="20"/>
    </location>
</feature>
<keyword evidence="2" id="KW-0812">Transmembrane</keyword>
<sequence length="260" mass="27736">MSDNNNPYQPPKADVTPPPVPASSMILLPEPRSVAAGSALSWLSDSWPMVKNNLGVWILITIGLFGIQFVLGLVPGLGDVASTLLGPVFTGGILMGARAVAGGEALRFDHLFAGFKEKVAPLLGLGALTLGIMFLFGIIIGGAFVGMNMDTLHGETLKPEDLLNGMNTGLIAIGVILLIFIMMLFWFATQLVALNNVPVFQALTMSFKGCLRNPLPLIFYLLLALLLVIAGAISLLLGLLVVVPWLFASAYVSYRQIFIQ</sequence>
<dbReference type="AlphaFoldDB" id="A0A656HEB7"/>
<evidence type="ECO:0000256" key="2">
    <source>
        <dbReference type="SAM" id="Phobius"/>
    </source>
</evidence>
<feature type="transmembrane region" description="Helical" evidence="2">
    <location>
        <begin position="54"/>
        <end position="74"/>
    </location>
</feature>
<organism evidence="3 4">
    <name type="scientific">Thiothrix nivea (strain ATCC 35100 / DSM 5205 / JP2)</name>
    <dbReference type="NCBI Taxonomy" id="870187"/>
    <lineage>
        <taxon>Bacteria</taxon>
        <taxon>Pseudomonadati</taxon>
        <taxon>Pseudomonadota</taxon>
        <taxon>Gammaproteobacteria</taxon>
        <taxon>Thiotrichales</taxon>
        <taxon>Thiotrichaceae</taxon>
        <taxon>Thiothrix</taxon>
    </lineage>
</organism>
<keyword evidence="4" id="KW-1185">Reference proteome</keyword>
<keyword evidence="2" id="KW-0472">Membrane</keyword>
<evidence type="ECO:0000313" key="3">
    <source>
        <dbReference type="EMBL" id="EIJ34334.1"/>
    </source>
</evidence>
<keyword evidence="2" id="KW-1133">Transmembrane helix</keyword>
<protein>
    <recommendedName>
        <fullName evidence="5">Transmembrane protein</fullName>
    </recommendedName>
</protein>
<dbReference type="RefSeq" id="WP_002708265.1">
    <property type="nucleotide sequence ID" value="NZ_JH651384.1"/>
</dbReference>
<feature type="transmembrane region" description="Helical" evidence="2">
    <location>
        <begin position="169"/>
        <end position="194"/>
    </location>
</feature>
<dbReference type="NCBIfam" id="NF041043">
    <property type="entry name" value="BPSS1780_fam"/>
    <property type="match status" value="1"/>
</dbReference>
<proteinExistence type="predicted"/>
<dbReference type="OrthoDB" id="5298483at2"/>
<gene>
    <name evidence="3" type="ORF">Thini_1753</name>
</gene>
<evidence type="ECO:0008006" key="5">
    <source>
        <dbReference type="Google" id="ProtNLM"/>
    </source>
</evidence>
<feature type="transmembrane region" description="Helical" evidence="2">
    <location>
        <begin position="80"/>
        <end position="101"/>
    </location>
</feature>
<dbReference type="InterPro" id="IPR047798">
    <property type="entry name" value="BPSS1780-like"/>
</dbReference>
<evidence type="ECO:0000313" key="4">
    <source>
        <dbReference type="Proteomes" id="UP000005317"/>
    </source>
</evidence>
<feature type="transmembrane region" description="Helical" evidence="2">
    <location>
        <begin position="215"/>
        <end position="248"/>
    </location>
</feature>
<dbReference type="Proteomes" id="UP000005317">
    <property type="component" value="Unassembled WGS sequence"/>
</dbReference>